<keyword evidence="5" id="KW-0520">NAD</keyword>
<dbReference type="SUPFAM" id="SSF52467">
    <property type="entry name" value="DHS-like NAD/FAD-binding domain"/>
    <property type="match status" value="1"/>
</dbReference>
<reference evidence="11" key="1">
    <citation type="submission" date="2025-08" db="UniProtKB">
        <authorList>
            <consortium name="RefSeq"/>
        </authorList>
    </citation>
    <scope>IDENTIFICATION</scope>
</reference>
<feature type="binding site" evidence="7">
    <location>
        <position position="291"/>
    </location>
    <ligand>
        <name>Zn(2+)</name>
        <dbReference type="ChEBI" id="CHEBI:29105"/>
    </ligand>
</feature>
<feature type="binding site" evidence="7">
    <location>
        <position position="346"/>
    </location>
    <ligand>
        <name>Zn(2+)</name>
        <dbReference type="ChEBI" id="CHEBI:29105"/>
    </ligand>
</feature>
<evidence type="ECO:0000256" key="8">
    <source>
        <dbReference type="SAM" id="MobiDB-lite"/>
    </source>
</evidence>
<dbReference type="GeneID" id="101859774"/>
<dbReference type="PANTHER" id="PTHR11085">
    <property type="entry name" value="NAD-DEPENDENT PROTEIN DEACYLASE SIRTUIN-5, MITOCHONDRIAL-RELATED"/>
    <property type="match status" value="1"/>
</dbReference>
<feature type="region of interest" description="Disordered" evidence="8">
    <location>
        <begin position="68"/>
        <end position="93"/>
    </location>
</feature>
<dbReference type="Gene3D" id="3.40.50.1220">
    <property type="entry name" value="TPP-binding domain"/>
    <property type="match status" value="1"/>
</dbReference>
<feature type="domain" description="Deacetylase sirtuin-type" evidence="9">
    <location>
        <begin position="123"/>
        <end position="455"/>
    </location>
</feature>
<evidence type="ECO:0000259" key="9">
    <source>
        <dbReference type="PROSITE" id="PS50305"/>
    </source>
</evidence>
<dbReference type="PROSITE" id="PS50305">
    <property type="entry name" value="SIRTUIN"/>
    <property type="match status" value="1"/>
</dbReference>
<keyword evidence="4 7" id="KW-0862">Zinc</keyword>
<proteinExistence type="inferred from homology"/>
<evidence type="ECO:0000256" key="4">
    <source>
        <dbReference type="ARBA" id="ARBA00022833"/>
    </source>
</evidence>
<evidence type="ECO:0000256" key="5">
    <source>
        <dbReference type="ARBA" id="ARBA00023027"/>
    </source>
</evidence>
<gene>
    <name evidence="11" type="primary">LOC101859774</name>
</gene>
<feature type="region of interest" description="Disordered" evidence="8">
    <location>
        <begin position="157"/>
        <end position="238"/>
    </location>
</feature>
<evidence type="ECO:0000313" key="11">
    <source>
        <dbReference type="RefSeq" id="XP_005094645.1"/>
    </source>
</evidence>
<evidence type="ECO:0000256" key="3">
    <source>
        <dbReference type="ARBA" id="ARBA00022723"/>
    </source>
</evidence>
<dbReference type="RefSeq" id="XP_005094645.1">
    <property type="nucleotide sequence ID" value="XM_005094588.3"/>
</dbReference>
<protein>
    <recommendedName>
        <fullName evidence="1">protein acetyllysine N-acetyltransferase</fullName>
        <ecNumber evidence="1">2.3.1.286</ecNumber>
    </recommendedName>
</protein>
<dbReference type="InterPro" id="IPR029035">
    <property type="entry name" value="DHS-like_NAD/FAD-binding_dom"/>
</dbReference>
<evidence type="ECO:0000256" key="2">
    <source>
        <dbReference type="ARBA" id="ARBA00022679"/>
    </source>
</evidence>
<accession>A0ABM0JIT9</accession>
<dbReference type="Proteomes" id="UP000694888">
    <property type="component" value="Unplaced"/>
</dbReference>
<evidence type="ECO:0000313" key="10">
    <source>
        <dbReference type="Proteomes" id="UP000694888"/>
    </source>
</evidence>
<feature type="compositionally biased region" description="Basic residues" evidence="8">
    <location>
        <begin position="68"/>
        <end position="80"/>
    </location>
</feature>
<feature type="compositionally biased region" description="Acidic residues" evidence="8">
    <location>
        <begin position="176"/>
        <end position="185"/>
    </location>
</feature>
<keyword evidence="10" id="KW-1185">Reference proteome</keyword>
<dbReference type="Pfam" id="PF02146">
    <property type="entry name" value="SIR2"/>
    <property type="match status" value="1"/>
</dbReference>
<dbReference type="InterPro" id="IPR050134">
    <property type="entry name" value="NAD-dep_sirtuin_deacylases"/>
</dbReference>
<sequence length="482" mass="53672">MEFSCRLKSCAHPHPLSSKSARVEVKSALPRGGLRKVEDKLAVRWKKNGEAVFHPACWQRLTEAASQQKRKKRVKKKTVKKDKALGMSGASPTTRDNLGAHVIECERVMIQEASKTEEIFDSEEDVKEQAKRVALMIKSAKHCVFFTGAGISTAAGLGDFRGKGGKWTEEDRETVTIDDVEEEDLGPPPVKRARSVGKKNASSMSKNQSQGTAASEDKIEKEREEDDDNGNEELDYEHLRPTFTHEAIRRLVDDDHIKYLISQNCDGLHCLSGVPSSRISELHGNVFNEKCEKCGAMYSRPYYVCDDIGDMYLEEVADFGKSTIIAPKFMKKCRKCGLSHRTGRQCDVGGCGGQLIDTIINFCDDLEADILDKAFASAKSCDLLVCLGTTLTVTPACNIVHHIKKPRRIVICNRQVTEKDEESLKLGRDGTPLGARIHGDCDVFMTYVMKNVMGEEAYDAFVASLPERKAQYDEQRSKPSVK</sequence>
<feature type="compositionally biased region" description="Polar residues" evidence="8">
    <location>
        <begin position="200"/>
        <end position="213"/>
    </location>
</feature>
<dbReference type="InterPro" id="IPR026590">
    <property type="entry name" value="Ssirtuin_cat_dom"/>
</dbReference>
<feature type="binding site" evidence="7">
    <location>
        <position position="294"/>
    </location>
    <ligand>
        <name>Zn(2+)</name>
        <dbReference type="ChEBI" id="CHEBI:29105"/>
    </ligand>
</feature>
<keyword evidence="3 7" id="KW-0479">Metal-binding</keyword>
<feature type="active site" description="Proton acceptor" evidence="7">
    <location>
        <position position="283"/>
    </location>
</feature>
<evidence type="ECO:0000256" key="6">
    <source>
        <dbReference type="ARBA" id="ARBA00038170"/>
    </source>
</evidence>
<dbReference type="Gene3D" id="2.20.28.200">
    <property type="match status" value="1"/>
</dbReference>
<feature type="compositionally biased region" description="Acidic residues" evidence="8">
    <location>
        <begin position="223"/>
        <end position="235"/>
    </location>
</feature>
<organism evidence="10 11">
    <name type="scientific">Aplysia californica</name>
    <name type="common">California sea hare</name>
    <dbReference type="NCBI Taxonomy" id="6500"/>
    <lineage>
        <taxon>Eukaryota</taxon>
        <taxon>Metazoa</taxon>
        <taxon>Spiralia</taxon>
        <taxon>Lophotrochozoa</taxon>
        <taxon>Mollusca</taxon>
        <taxon>Gastropoda</taxon>
        <taxon>Heterobranchia</taxon>
        <taxon>Euthyneura</taxon>
        <taxon>Tectipleura</taxon>
        <taxon>Aplysiida</taxon>
        <taxon>Aplysioidea</taxon>
        <taxon>Aplysiidae</taxon>
        <taxon>Aplysia</taxon>
    </lineage>
</organism>
<dbReference type="EC" id="2.3.1.286" evidence="1"/>
<name>A0ABM0JIT9_APLCA</name>
<feature type="binding site" evidence="7">
    <location>
        <position position="351"/>
    </location>
    <ligand>
        <name>Zn(2+)</name>
        <dbReference type="ChEBI" id="CHEBI:29105"/>
    </ligand>
</feature>
<feature type="compositionally biased region" description="Basic and acidic residues" evidence="8">
    <location>
        <begin position="160"/>
        <end position="175"/>
    </location>
</feature>
<evidence type="ECO:0000256" key="7">
    <source>
        <dbReference type="PROSITE-ProRule" id="PRU00236"/>
    </source>
</evidence>
<dbReference type="InterPro" id="IPR003000">
    <property type="entry name" value="Sirtuin"/>
</dbReference>
<dbReference type="PANTHER" id="PTHR11085:SF12">
    <property type="entry name" value="NAD-DEPENDENT PROTEIN DEACYLASE SIRTUIN-6"/>
    <property type="match status" value="1"/>
</dbReference>
<keyword evidence="2" id="KW-0808">Transferase</keyword>
<evidence type="ECO:0000256" key="1">
    <source>
        <dbReference type="ARBA" id="ARBA00012928"/>
    </source>
</evidence>
<comment type="similarity">
    <text evidence="6">Belongs to the sirtuin family. Class IV subfamily.</text>
</comment>